<dbReference type="AlphaFoldDB" id="A0A1D2VNV7"/>
<dbReference type="Proteomes" id="UP000095038">
    <property type="component" value="Unassembled WGS sequence"/>
</dbReference>
<dbReference type="RefSeq" id="XP_020049608.1">
    <property type="nucleotide sequence ID" value="XM_020192184.1"/>
</dbReference>
<organism evidence="2 3">
    <name type="scientific">Ascoidea rubescens DSM 1968</name>
    <dbReference type="NCBI Taxonomy" id="1344418"/>
    <lineage>
        <taxon>Eukaryota</taxon>
        <taxon>Fungi</taxon>
        <taxon>Dikarya</taxon>
        <taxon>Ascomycota</taxon>
        <taxon>Saccharomycotina</taxon>
        <taxon>Saccharomycetes</taxon>
        <taxon>Ascoideaceae</taxon>
        <taxon>Ascoidea</taxon>
    </lineage>
</organism>
<evidence type="ECO:0000256" key="1">
    <source>
        <dbReference type="SAM" id="MobiDB-lite"/>
    </source>
</evidence>
<dbReference type="EMBL" id="KV454475">
    <property type="protein sequence ID" value="ODV63301.1"/>
    <property type="molecule type" value="Genomic_DNA"/>
</dbReference>
<gene>
    <name evidence="2" type="ORF">ASCRUDRAFT_73192</name>
</gene>
<accession>A0A1D2VNV7</accession>
<sequence>MNISAPILDTSSALSNTLIRQYKITKHLSNEKILLLNQFMSSTTKIRNININQETNHPTIFLWRQDIIDLSKELKLPTDSFLNETYQPVNPIELFNFKIFQQKILSSINNNNYPYSFQHLHPAFIYKIISKKFINNYIYDNESTLYQILSTFNISHYQIHDYSDIVNIFDTLDAIFNQFQIQRNFMLTNDEKILIYLKKILINTNNKNLLDVYQKFIKKYNIIKNFNRSPDNNNNNNDNNNPTINNNNNNNNNINNNNQFLYINLRHILIEKLCKLNPHVTIPQSNSSHHERKFSFTTKFFRNKRSL</sequence>
<name>A0A1D2VNV7_9ASCO</name>
<reference evidence="3" key="1">
    <citation type="submission" date="2016-05" db="EMBL/GenBank/DDBJ databases">
        <title>Comparative genomics of biotechnologically important yeasts.</title>
        <authorList>
            <consortium name="DOE Joint Genome Institute"/>
            <person name="Riley R."/>
            <person name="Haridas S."/>
            <person name="Wolfe K.H."/>
            <person name="Lopes M.R."/>
            <person name="Hittinger C.T."/>
            <person name="Goker M."/>
            <person name="Salamov A."/>
            <person name="Wisecaver J."/>
            <person name="Long T.M."/>
            <person name="Aerts A.L."/>
            <person name="Barry K."/>
            <person name="Choi C."/>
            <person name="Clum A."/>
            <person name="Coughlan A.Y."/>
            <person name="Deshpande S."/>
            <person name="Douglass A.P."/>
            <person name="Hanson S.J."/>
            <person name="Klenk H.-P."/>
            <person name="Labutti K."/>
            <person name="Lapidus A."/>
            <person name="Lindquist E."/>
            <person name="Lipzen A."/>
            <person name="Meier-Kolthoff J.P."/>
            <person name="Ohm R.A."/>
            <person name="Otillar R.P."/>
            <person name="Pangilinan J."/>
            <person name="Peng Y."/>
            <person name="Rokas A."/>
            <person name="Rosa C.A."/>
            <person name="Scheuner C."/>
            <person name="Sibirny A.A."/>
            <person name="Slot J.C."/>
            <person name="Stielow J.B."/>
            <person name="Sun H."/>
            <person name="Kurtzman C.P."/>
            <person name="Blackwell M."/>
            <person name="Grigoriev I.V."/>
            <person name="Jeffries T.W."/>
        </authorList>
    </citation>
    <scope>NUCLEOTIDE SEQUENCE [LARGE SCALE GENOMIC DNA]</scope>
    <source>
        <strain evidence="3">DSM 1968</strain>
    </source>
</reference>
<evidence type="ECO:0000313" key="2">
    <source>
        <dbReference type="EMBL" id="ODV63301.1"/>
    </source>
</evidence>
<proteinExistence type="predicted"/>
<dbReference type="InParanoid" id="A0A1D2VNV7"/>
<feature type="region of interest" description="Disordered" evidence="1">
    <location>
        <begin position="227"/>
        <end position="251"/>
    </location>
</feature>
<protein>
    <submittedName>
        <fullName evidence="2">Uncharacterized protein</fullName>
    </submittedName>
</protein>
<dbReference type="GeneID" id="30965820"/>
<keyword evidence="3" id="KW-1185">Reference proteome</keyword>
<evidence type="ECO:0000313" key="3">
    <source>
        <dbReference type="Proteomes" id="UP000095038"/>
    </source>
</evidence>